<feature type="region of interest" description="Disordered" evidence="1">
    <location>
        <begin position="172"/>
        <end position="213"/>
    </location>
</feature>
<name>A0A182SC03_9DIPT</name>
<sequence>MDKITNANKEKKSSKESNNTTDTDWDKAIDDFIQEALRWVDCMGEPKKKEKKKPQTRTAEKRCEKGESSIFDEAQTKTTSEFVTQTKKGRVPKERAQTKAVPKQSKASKPVEKKPKKKSRKQKQRKRPEAILVGLVSEGTSYAHILRGLKTDQTLQEFGATIWEPTQLSVLQTPPSTTVSSEQSSEVNRATALPNLSLVPENQLRNKAPPKRR</sequence>
<dbReference type="AlphaFoldDB" id="A0A182SC03"/>
<feature type="compositionally biased region" description="Basic residues" evidence="1">
    <location>
        <begin position="114"/>
        <end position="126"/>
    </location>
</feature>
<keyword evidence="3" id="KW-1185">Reference proteome</keyword>
<feature type="region of interest" description="Disordered" evidence="1">
    <location>
        <begin position="41"/>
        <end position="131"/>
    </location>
</feature>
<reference evidence="3" key="1">
    <citation type="submission" date="2013-09" db="EMBL/GenBank/DDBJ databases">
        <title>The Genome Sequence of Anopheles maculatus species B.</title>
        <authorList>
            <consortium name="The Broad Institute Genomics Platform"/>
            <person name="Neafsey D.E."/>
            <person name="Besansky N."/>
            <person name="Howell P."/>
            <person name="Walton C."/>
            <person name="Young S.K."/>
            <person name="Zeng Q."/>
            <person name="Gargeya S."/>
            <person name="Fitzgerald M."/>
            <person name="Haas B."/>
            <person name="Abouelleil A."/>
            <person name="Allen A.W."/>
            <person name="Alvarado L."/>
            <person name="Arachchi H.M."/>
            <person name="Berlin A.M."/>
            <person name="Chapman S.B."/>
            <person name="Gainer-Dewar J."/>
            <person name="Goldberg J."/>
            <person name="Griggs A."/>
            <person name="Gujja S."/>
            <person name="Hansen M."/>
            <person name="Howarth C."/>
            <person name="Imamovic A."/>
            <person name="Ireland A."/>
            <person name="Larimer J."/>
            <person name="McCowan C."/>
            <person name="Murphy C."/>
            <person name="Pearson M."/>
            <person name="Poon T.W."/>
            <person name="Priest M."/>
            <person name="Roberts A."/>
            <person name="Saif S."/>
            <person name="Shea T."/>
            <person name="Sisk P."/>
            <person name="Sykes S."/>
            <person name="Wortman J."/>
            <person name="Nusbaum C."/>
            <person name="Birren B."/>
        </authorList>
    </citation>
    <scope>NUCLEOTIDE SEQUENCE [LARGE SCALE GENOMIC DNA]</scope>
    <source>
        <strain evidence="3">maculatus3</strain>
    </source>
</reference>
<evidence type="ECO:0000313" key="2">
    <source>
        <dbReference type="EnsemblMetazoa" id="AMAM003736-PA"/>
    </source>
</evidence>
<protein>
    <submittedName>
        <fullName evidence="2">Uncharacterized protein</fullName>
    </submittedName>
</protein>
<evidence type="ECO:0000256" key="1">
    <source>
        <dbReference type="SAM" id="MobiDB-lite"/>
    </source>
</evidence>
<feature type="compositionally biased region" description="Polar residues" evidence="1">
    <location>
        <begin position="76"/>
        <end position="86"/>
    </location>
</feature>
<feature type="compositionally biased region" description="Basic and acidic residues" evidence="1">
    <location>
        <begin position="1"/>
        <end position="15"/>
    </location>
</feature>
<dbReference type="VEuPathDB" id="VectorBase:AMAM003736"/>
<feature type="compositionally biased region" description="Basic and acidic residues" evidence="1">
    <location>
        <begin position="58"/>
        <end position="67"/>
    </location>
</feature>
<dbReference type="Proteomes" id="UP000075901">
    <property type="component" value="Unassembled WGS sequence"/>
</dbReference>
<feature type="compositionally biased region" description="Low complexity" evidence="1">
    <location>
        <begin position="172"/>
        <end position="187"/>
    </location>
</feature>
<feature type="region of interest" description="Disordered" evidence="1">
    <location>
        <begin position="1"/>
        <end position="27"/>
    </location>
</feature>
<organism evidence="2 3">
    <name type="scientific">Anopheles maculatus</name>
    <dbReference type="NCBI Taxonomy" id="74869"/>
    <lineage>
        <taxon>Eukaryota</taxon>
        <taxon>Metazoa</taxon>
        <taxon>Ecdysozoa</taxon>
        <taxon>Arthropoda</taxon>
        <taxon>Hexapoda</taxon>
        <taxon>Insecta</taxon>
        <taxon>Pterygota</taxon>
        <taxon>Neoptera</taxon>
        <taxon>Endopterygota</taxon>
        <taxon>Diptera</taxon>
        <taxon>Nematocera</taxon>
        <taxon>Culicoidea</taxon>
        <taxon>Culicidae</taxon>
        <taxon>Anophelinae</taxon>
        <taxon>Anopheles</taxon>
        <taxon>Anopheles maculatus group</taxon>
    </lineage>
</organism>
<proteinExistence type="predicted"/>
<accession>A0A182SC03</accession>
<reference evidence="2" key="2">
    <citation type="submission" date="2020-05" db="UniProtKB">
        <authorList>
            <consortium name="EnsemblMetazoa"/>
        </authorList>
    </citation>
    <scope>IDENTIFICATION</scope>
    <source>
        <strain evidence="2">maculatus3</strain>
    </source>
</reference>
<evidence type="ECO:0000313" key="3">
    <source>
        <dbReference type="Proteomes" id="UP000075901"/>
    </source>
</evidence>
<dbReference type="EnsemblMetazoa" id="AMAM003736-RA">
    <property type="protein sequence ID" value="AMAM003736-PA"/>
    <property type="gene ID" value="AMAM003736"/>
</dbReference>